<keyword evidence="2" id="KW-1185">Reference proteome</keyword>
<dbReference type="RefSeq" id="WP_206008716.1">
    <property type="nucleotide sequence ID" value="NZ_CP070619.1"/>
</dbReference>
<sequence>MTTGTVRIDRAPDGVWIIAPGNAPSVLDDAAGIDVAVLEVLGGHLSWSVLAEHAVPVAVIDDVDSAQNWVWAVFGEEVALAVAAGDSGSDVAVEPARPRVAAGARRLAFAHWAARWWPTSTVDGIPALDAGLLNREIAALVEDCDLLVDGDDALAPTGPTLADRPGRAGDYALAAGAATATLPSTLVLARGVTGSNWRRYPPGLVDCSERAVSWEVVRTSGSTAVRVSVVAAPDISGPVPEHVRPRALVGTASGAADVALHLSGDVWFGESDAPPGAEAGVSVDVYLPGFGVNGSADGLADVGGPDVRERVRALARLRLRRAAEPTPDDGPDAPLLAEIDAAVSDSDF</sequence>
<dbReference type="EMBL" id="CP070619">
    <property type="protein sequence ID" value="QSE92235.1"/>
    <property type="molecule type" value="Genomic_DNA"/>
</dbReference>
<evidence type="ECO:0000313" key="2">
    <source>
        <dbReference type="Proteomes" id="UP000662986"/>
    </source>
</evidence>
<evidence type="ECO:0000313" key="1">
    <source>
        <dbReference type="EMBL" id="QSE92235.1"/>
    </source>
</evidence>
<protein>
    <submittedName>
        <fullName evidence="1">Uncharacterized protein</fullName>
    </submittedName>
</protein>
<reference evidence="1 2" key="1">
    <citation type="journal article" date="2021" name="Microbiol. Resour. Announc.">
        <title>Complete Genome Sequences of Two Rhodococcus sp. Strains with Large and Linear Chromosomes, Isolated from Apple Rhizosphere.</title>
        <authorList>
            <person name="Benning S."/>
            <person name="Brugnone N."/>
            <person name="Siani R."/>
            <person name="Kublik S."/>
            <person name="Schloter M."/>
            <person name="Rad V."/>
        </authorList>
    </citation>
    <scope>NUCLEOTIDE SEQUENCE [LARGE SCALE GENOMIC DNA]</scope>
    <source>
        <strain evidence="1 2">R79</strain>
    </source>
</reference>
<proteinExistence type="predicted"/>
<organism evidence="1 2">
    <name type="scientific">Rhodococcus pseudokoreensis</name>
    <dbReference type="NCBI Taxonomy" id="2811421"/>
    <lineage>
        <taxon>Bacteria</taxon>
        <taxon>Bacillati</taxon>
        <taxon>Actinomycetota</taxon>
        <taxon>Actinomycetes</taxon>
        <taxon>Mycobacteriales</taxon>
        <taxon>Nocardiaceae</taxon>
        <taxon>Rhodococcus</taxon>
    </lineage>
</organism>
<accession>A0A974W6R9</accession>
<gene>
    <name evidence="1" type="ORF">JWS13_28175</name>
</gene>
<reference evidence="1 2" key="2">
    <citation type="journal article" date="2022" name="Arch. Microbiol.">
        <title>Rhodococcus pseudokoreensis sp. nov. isolated from the rhizosphere of young M26 apple rootstocks.</title>
        <authorList>
            <person name="Kampfer P."/>
            <person name="Glaeser S.P."/>
            <person name="Blom J."/>
            <person name="Wolf J."/>
            <person name="Benning S."/>
            <person name="Schloter M."/>
            <person name="Neumann-Schaal M."/>
        </authorList>
    </citation>
    <scope>NUCLEOTIDE SEQUENCE [LARGE SCALE GENOMIC DNA]</scope>
    <source>
        <strain evidence="1 2">R79</strain>
    </source>
</reference>
<name>A0A974W6R9_9NOCA</name>
<dbReference type="Proteomes" id="UP000662986">
    <property type="component" value="Chromosome"/>
</dbReference>